<dbReference type="Proteomes" id="UP000424527">
    <property type="component" value="Unassembled WGS sequence"/>
</dbReference>
<protein>
    <submittedName>
        <fullName evidence="2">Uncharacterized protein</fullName>
    </submittedName>
</protein>
<keyword evidence="3" id="KW-1185">Reference proteome</keyword>
<accession>A0A6G0JBD6</accession>
<name>A0A6G0JBD6_LARCR</name>
<evidence type="ECO:0000256" key="1">
    <source>
        <dbReference type="SAM" id="MobiDB-lite"/>
    </source>
</evidence>
<feature type="region of interest" description="Disordered" evidence="1">
    <location>
        <begin position="1"/>
        <end position="47"/>
    </location>
</feature>
<proteinExistence type="predicted"/>
<organism evidence="2 3">
    <name type="scientific">Larimichthys crocea</name>
    <name type="common">Large yellow croaker</name>
    <name type="synonym">Pseudosciaena crocea</name>
    <dbReference type="NCBI Taxonomy" id="215358"/>
    <lineage>
        <taxon>Eukaryota</taxon>
        <taxon>Metazoa</taxon>
        <taxon>Chordata</taxon>
        <taxon>Craniata</taxon>
        <taxon>Vertebrata</taxon>
        <taxon>Euteleostomi</taxon>
        <taxon>Actinopterygii</taxon>
        <taxon>Neopterygii</taxon>
        <taxon>Teleostei</taxon>
        <taxon>Neoteleostei</taxon>
        <taxon>Acanthomorphata</taxon>
        <taxon>Eupercaria</taxon>
        <taxon>Sciaenidae</taxon>
        <taxon>Larimichthys</taxon>
    </lineage>
</organism>
<reference evidence="2 3" key="1">
    <citation type="submission" date="2019-07" db="EMBL/GenBank/DDBJ databases">
        <title>Chromosome genome assembly for large yellow croaker.</title>
        <authorList>
            <person name="Xiao S."/>
        </authorList>
    </citation>
    <scope>NUCLEOTIDE SEQUENCE [LARGE SCALE GENOMIC DNA]</scope>
    <source>
        <strain evidence="2">JMULYC20181020</strain>
        <tissue evidence="2">Muscle</tissue>
    </source>
</reference>
<dbReference type="AlphaFoldDB" id="A0A6G0JBD6"/>
<evidence type="ECO:0000313" key="3">
    <source>
        <dbReference type="Proteomes" id="UP000424527"/>
    </source>
</evidence>
<gene>
    <name evidence="2" type="ORF">D5F01_LYC01211</name>
</gene>
<comment type="caution">
    <text evidence="2">The sequence shown here is derived from an EMBL/GenBank/DDBJ whole genome shotgun (WGS) entry which is preliminary data.</text>
</comment>
<sequence length="177" mass="18638">MAGQQDEDTLSIAASGNLFSDDEGGGQEELERGSPLPSVAGSHELGADSLRDAEASLSTVKQANQLAISRLGLDAAPVEAAPSNAFFKHAPQPSPFKVPPSEPYITELQCRITDDLTKSYDIAAHMGCIDNSFSHLVLALSQTPQTTGADAQTQGLSDASLQAFAFMTRELGRLMST</sequence>
<dbReference type="EMBL" id="REGW02000001">
    <property type="protein sequence ID" value="KAE8301058.1"/>
    <property type="molecule type" value="Genomic_DNA"/>
</dbReference>
<evidence type="ECO:0000313" key="2">
    <source>
        <dbReference type="EMBL" id="KAE8301058.1"/>
    </source>
</evidence>